<feature type="chain" id="PRO_5035163022" description="PepSY domain-containing protein" evidence="1">
    <location>
        <begin position="21"/>
        <end position="245"/>
    </location>
</feature>
<name>A0A8J6U2A6_9FLAO</name>
<dbReference type="Proteomes" id="UP000621516">
    <property type="component" value="Unassembled WGS sequence"/>
</dbReference>
<gene>
    <name evidence="2" type="ORF">ICJ85_00440</name>
</gene>
<dbReference type="RefSeq" id="WP_188221800.1">
    <property type="nucleotide sequence ID" value="NZ_JACVXD010000001.1"/>
</dbReference>
<dbReference type="Gene3D" id="3.10.450.360">
    <property type="match status" value="1"/>
</dbReference>
<feature type="signal peptide" evidence="1">
    <location>
        <begin position="1"/>
        <end position="20"/>
    </location>
</feature>
<dbReference type="SUPFAM" id="SSF160574">
    <property type="entry name" value="BT0923-like"/>
    <property type="match status" value="1"/>
</dbReference>
<proteinExistence type="predicted"/>
<sequence length="245" mass="27844">MMKNFLLALTLLGLANLSYSQIEDQRHPLYLETIMETFLIESPEVVWNKANAHKIVREREPNFATSSKISSFKDNLIAILNDDFMVDDNYIVESIKGKSSIAKTTKNHLNDEYHEAVSLSSDCDRISVLETMVANFDITQHESYSEKPDTFEIAFKEGADKNGQINAVFDSEGNLLRSYERFKDIRLPRIVLDAINNEYPGAVIKTNTYIVTYNEQAGTNKIYKVKIDANGNKKSLKLNSNGKFI</sequence>
<dbReference type="AlphaFoldDB" id="A0A8J6U2A6"/>
<evidence type="ECO:0000313" key="2">
    <source>
        <dbReference type="EMBL" id="MBD0822477.1"/>
    </source>
</evidence>
<comment type="caution">
    <text evidence="2">The sequence shown here is derived from an EMBL/GenBank/DDBJ whole genome shotgun (WGS) entry which is preliminary data.</text>
</comment>
<evidence type="ECO:0008006" key="4">
    <source>
        <dbReference type="Google" id="ProtNLM"/>
    </source>
</evidence>
<evidence type="ECO:0000256" key="1">
    <source>
        <dbReference type="SAM" id="SignalP"/>
    </source>
</evidence>
<keyword evidence="3" id="KW-1185">Reference proteome</keyword>
<accession>A0A8J6U2A6</accession>
<keyword evidence="1" id="KW-0732">Signal</keyword>
<evidence type="ECO:0000313" key="3">
    <source>
        <dbReference type="Proteomes" id="UP000621516"/>
    </source>
</evidence>
<reference evidence="2 3" key="1">
    <citation type="journal article" date="2018" name="J. Microbiol.">
        <title>Aestuariibaculum marinum sp. nov., a marine bacterium isolated from seawater in South Korea.</title>
        <authorList>
            <person name="Choi J."/>
            <person name="Lee D."/>
            <person name="Jang J.H."/>
            <person name="Cha S."/>
            <person name="Seo T."/>
        </authorList>
    </citation>
    <scope>NUCLEOTIDE SEQUENCE [LARGE SCALE GENOMIC DNA]</scope>
    <source>
        <strain evidence="2 3">IP7</strain>
    </source>
</reference>
<protein>
    <recommendedName>
        <fullName evidence="4">PepSY domain-containing protein</fullName>
    </recommendedName>
</protein>
<organism evidence="2 3">
    <name type="scientific">Aestuariibaculum marinum</name>
    <dbReference type="NCBI Taxonomy" id="2683592"/>
    <lineage>
        <taxon>Bacteria</taxon>
        <taxon>Pseudomonadati</taxon>
        <taxon>Bacteroidota</taxon>
        <taxon>Flavobacteriia</taxon>
        <taxon>Flavobacteriales</taxon>
        <taxon>Flavobacteriaceae</taxon>
    </lineage>
</organism>
<dbReference type="EMBL" id="JACVXD010000001">
    <property type="protein sequence ID" value="MBD0822477.1"/>
    <property type="molecule type" value="Genomic_DNA"/>
</dbReference>